<dbReference type="InterPro" id="IPR036291">
    <property type="entry name" value="NAD(P)-bd_dom_sf"/>
</dbReference>
<evidence type="ECO:0000313" key="2">
    <source>
        <dbReference type="EMBL" id="MCV9931283.1"/>
    </source>
</evidence>
<dbReference type="InterPro" id="IPR001509">
    <property type="entry name" value="Epimerase_deHydtase"/>
</dbReference>
<organism evidence="2 3">
    <name type="scientific">Flavobacterium frigoritolerans</name>
    <dbReference type="NCBI Taxonomy" id="2987686"/>
    <lineage>
        <taxon>Bacteria</taxon>
        <taxon>Pseudomonadati</taxon>
        <taxon>Bacteroidota</taxon>
        <taxon>Flavobacteriia</taxon>
        <taxon>Flavobacteriales</taxon>
        <taxon>Flavobacteriaceae</taxon>
        <taxon>Flavobacterium</taxon>
    </lineage>
</organism>
<dbReference type="Gene3D" id="3.40.50.720">
    <property type="entry name" value="NAD(P)-binding Rossmann-like Domain"/>
    <property type="match status" value="1"/>
</dbReference>
<evidence type="ECO:0000313" key="3">
    <source>
        <dbReference type="Proteomes" id="UP001151133"/>
    </source>
</evidence>
<dbReference type="Pfam" id="PF01370">
    <property type="entry name" value="Epimerase"/>
    <property type="match status" value="1"/>
</dbReference>
<gene>
    <name evidence="2" type="ORF">OIU80_03235</name>
</gene>
<dbReference type="AlphaFoldDB" id="A0A9X2ZP55"/>
<dbReference type="InterPro" id="IPR050177">
    <property type="entry name" value="Lipid_A_modif_metabolic_enz"/>
</dbReference>
<comment type="caution">
    <text evidence="2">The sequence shown here is derived from an EMBL/GenBank/DDBJ whole genome shotgun (WGS) entry which is preliminary data.</text>
</comment>
<dbReference type="Proteomes" id="UP001151133">
    <property type="component" value="Unassembled WGS sequence"/>
</dbReference>
<accession>A0A9X2ZP55</accession>
<protein>
    <submittedName>
        <fullName evidence="2">NAD(P)-dependent oxidoreductase</fullName>
    </submittedName>
</protein>
<keyword evidence="3" id="KW-1185">Reference proteome</keyword>
<name>A0A9X2ZP55_9FLAO</name>
<dbReference type="EMBL" id="JAOZEV010000002">
    <property type="protein sequence ID" value="MCV9931283.1"/>
    <property type="molecule type" value="Genomic_DNA"/>
</dbReference>
<proteinExistence type="predicted"/>
<dbReference type="SUPFAM" id="SSF51735">
    <property type="entry name" value="NAD(P)-binding Rossmann-fold domains"/>
    <property type="match status" value="1"/>
</dbReference>
<dbReference type="RefSeq" id="WP_264285649.1">
    <property type="nucleotide sequence ID" value="NZ_JAOZEV010000002.1"/>
</dbReference>
<dbReference type="PANTHER" id="PTHR43245">
    <property type="entry name" value="BIFUNCTIONAL POLYMYXIN RESISTANCE PROTEIN ARNA"/>
    <property type="match status" value="1"/>
</dbReference>
<feature type="domain" description="NAD-dependent epimerase/dehydratase" evidence="1">
    <location>
        <begin position="5"/>
        <end position="207"/>
    </location>
</feature>
<evidence type="ECO:0000259" key="1">
    <source>
        <dbReference type="Pfam" id="PF01370"/>
    </source>
</evidence>
<dbReference type="PANTHER" id="PTHR43245:SF13">
    <property type="entry name" value="UDP-D-APIOSE_UDP-D-XYLOSE SYNTHASE 2"/>
    <property type="match status" value="1"/>
</dbReference>
<reference evidence="2" key="1">
    <citation type="submission" date="2022-10" db="EMBL/GenBank/DDBJ databases">
        <title>Two novel species of Flavobacterium.</title>
        <authorList>
            <person name="Liu Q."/>
            <person name="Xin Y.-H."/>
        </authorList>
    </citation>
    <scope>NUCLEOTIDE SEQUENCE</scope>
    <source>
        <strain evidence="2">LS1R47</strain>
    </source>
</reference>
<sequence length="290" mass="32976">MNSHILITGSTGYLGSHLTEALLKKGYTISILVRANSSMLRLNSFEKKLNLVKIEDLDFFFLKEQIEGIIHVATNYGRKGESLSDIITSNLSLPIKLLELAIQNKVRFFINTDTSLPENLNYYSLSKAQFRAWLKMKSNELKIINVIPEYFYGPNDDDTKFISGILRKLKGNVESIDLSEGIQKRDFVYIDDVIAAYMCVIKHLDKFSQFTNIPLGSATTISLRSLVELIKKKSNNKLTKLNFGIIPMREGDVMESKVDISFLLGLGWEPIINIEEGLNRIIDIEFKNNK</sequence>